<dbReference type="GO" id="GO:0000014">
    <property type="term" value="F:single-stranded DNA endodeoxyribonuclease activity"/>
    <property type="evidence" value="ECO:0007669"/>
    <property type="project" value="TreeGrafter"/>
</dbReference>
<dbReference type="EC" id="3.1.30.-" evidence="10"/>
<dbReference type="GO" id="GO:0006309">
    <property type="term" value="P:apoptotic DNA fragmentation"/>
    <property type="evidence" value="ECO:0007669"/>
    <property type="project" value="TreeGrafter"/>
</dbReference>
<dbReference type="InterPro" id="IPR001604">
    <property type="entry name" value="Endo_G_ENPP1-like_dom"/>
</dbReference>
<evidence type="ECO:0000256" key="5">
    <source>
        <dbReference type="ARBA" id="ARBA00022759"/>
    </source>
</evidence>
<feature type="domain" description="ENPP1-3/EXOG-like endonuclease/phosphodiesterase" evidence="11">
    <location>
        <begin position="86"/>
        <end position="227"/>
    </location>
</feature>
<reference evidence="13" key="2">
    <citation type="submission" date="2020-01" db="EMBL/GenBank/DDBJ databases">
        <authorList>
            <person name="Korhonen P.K.K."/>
            <person name="Guangxu M.G."/>
            <person name="Wang T.W."/>
            <person name="Stroehlein A.J.S."/>
            <person name="Young N.D."/>
            <person name="Ang C.-S.A."/>
            <person name="Fernando D.W.F."/>
            <person name="Lu H.L."/>
            <person name="Taylor S.T."/>
            <person name="Ehtesham M.E.M."/>
            <person name="Najaraj S.H.N."/>
            <person name="Harsha G.H.G."/>
            <person name="Madugundu A.M."/>
            <person name="Renuse S.R."/>
            <person name="Holt D.H."/>
            <person name="Pandey A.P."/>
            <person name="Papenfuss A.P."/>
            <person name="Gasser R.B.G."/>
            <person name="Fischer K.F."/>
        </authorList>
    </citation>
    <scope>NUCLEOTIDE SEQUENCE</scope>
    <source>
        <strain evidence="13">SSS_KF_BRIS2020</strain>
    </source>
</reference>
<keyword evidence="3 10" id="KW-0540">Nuclease</keyword>
<evidence type="ECO:0000256" key="4">
    <source>
        <dbReference type="ARBA" id="ARBA00022723"/>
    </source>
</evidence>
<dbReference type="Proteomes" id="UP000070412">
    <property type="component" value="Unassembled WGS sequence"/>
</dbReference>
<feature type="active site" description="Proton acceptor" evidence="8">
    <location>
        <position position="150"/>
    </location>
</feature>
<dbReference type="SMART" id="SM00892">
    <property type="entry name" value="Endonuclease_NS"/>
    <property type="match status" value="1"/>
</dbReference>
<evidence type="ECO:0000256" key="1">
    <source>
        <dbReference type="ARBA" id="ARBA00001946"/>
    </source>
</evidence>
<dbReference type="OrthoDB" id="5418055at2759"/>
<keyword evidence="4 9" id="KW-0479">Metal-binding</keyword>
<evidence type="ECO:0000313" key="13">
    <source>
        <dbReference type="EMBL" id="KAF7494913.1"/>
    </source>
</evidence>
<dbReference type="AlphaFoldDB" id="A0A834RDY0"/>
<evidence type="ECO:0000256" key="10">
    <source>
        <dbReference type="RuleBase" id="RU366055"/>
    </source>
</evidence>
<evidence type="ECO:0000256" key="9">
    <source>
        <dbReference type="PIRSR" id="PIRSR640255-2"/>
    </source>
</evidence>
<dbReference type="PROSITE" id="PS01070">
    <property type="entry name" value="NUCLEASE_NON_SPEC"/>
    <property type="match status" value="1"/>
</dbReference>
<dbReference type="SUPFAM" id="SSF54060">
    <property type="entry name" value="His-Me finger endonucleases"/>
    <property type="match status" value="1"/>
</dbReference>
<evidence type="ECO:0000256" key="6">
    <source>
        <dbReference type="ARBA" id="ARBA00022801"/>
    </source>
</evidence>
<evidence type="ECO:0000256" key="7">
    <source>
        <dbReference type="ARBA" id="ARBA00022842"/>
    </source>
</evidence>
<dbReference type="Gene3D" id="3.40.570.10">
    <property type="entry name" value="Extracellular Endonuclease, subunit A"/>
    <property type="match status" value="1"/>
</dbReference>
<dbReference type="GO" id="GO:0003676">
    <property type="term" value="F:nucleic acid binding"/>
    <property type="evidence" value="ECO:0007669"/>
    <property type="project" value="InterPro"/>
</dbReference>
<gene>
    <name evidence="13" type="ORF">SSS_7363</name>
</gene>
<keyword evidence="15" id="KW-1185">Reference proteome</keyword>
<dbReference type="SMART" id="SM00477">
    <property type="entry name" value="NUC"/>
    <property type="match status" value="1"/>
</dbReference>
<feature type="domain" description="DNA/RNA non-specific endonuclease/pyrophosphatase/phosphodiesterase" evidence="12">
    <location>
        <begin position="85"/>
        <end position="226"/>
    </location>
</feature>
<keyword evidence="7" id="KW-0460">Magnesium</keyword>
<dbReference type="InterPro" id="IPR044925">
    <property type="entry name" value="His-Me_finger_sf"/>
</dbReference>
<name>A0A834RDY0_SARSC</name>
<comment type="similarity">
    <text evidence="2 10">Belongs to the DNA/RNA non-specific endonuclease family.</text>
</comment>
<keyword evidence="5 10" id="KW-0255">Endonuclease</keyword>
<evidence type="ECO:0000259" key="12">
    <source>
        <dbReference type="SMART" id="SM00892"/>
    </source>
</evidence>
<dbReference type="InterPro" id="IPR040255">
    <property type="entry name" value="Non-specific_endonuclease"/>
</dbReference>
<proteinExistence type="inferred from homology"/>
<keyword evidence="6 10" id="KW-0378">Hydrolase</keyword>
<dbReference type="EMBL" id="WVUK01000051">
    <property type="protein sequence ID" value="KAF7494913.1"/>
    <property type="molecule type" value="Genomic_DNA"/>
</dbReference>
<dbReference type="PANTHER" id="PTHR13966:SF5">
    <property type="entry name" value="ENDONUCLEASE G, MITOCHONDRIAL"/>
    <property type="match status" value="1"/>
</dbReference>
<evidence type="ECO:0000256" key="2">
    <source>
        <dbReference type="ARBA" id="ARBA00010052"/>
    </source>
</evidence>
<evidence type="ECO:0000256" key="3">
    <source>
        <dbReference type="ARBA" id="ARBA00022722"/>
    </source>
</evidence>
<dbReference type="Pfam" id="PF01223">
    <property type="entry name" value="Endonuclease_NS"/>
    <property type="match status" value="1"/>
</dbReference>
<evidence type="ECO:0000259" key="11">
    <source>
        <dbReference type="SMART" id="SM00477"/>
    </source>
</evidence>
<dbReference type="EnsemblMetazoa" id="SSS_7363s_mrna">
    <property type="protein sequence ID" value="KAF7494913.1"/>
    <property type="gene ID" value="SSS_7363"/>
</dbReference>
<dbReference type="InterPro" id="IPR020821">
    <property type="entry name" value="ENPP1-3/EXOG-like_nuc-like"/>
</dbReference>
<dbReference type="GO" id="GO:0046872">
    <property type="term" value="F:metal ion binding"/>
    <property type="evidence" value="ECO:0007669"/>
    <property type="project" value="UniProtKB-KW"/>
</dbReference>
<dbReference type="GO" id="GO:0005743">
    <property type="term" value="C:mitochondrial inner membrane"/>
    <property type="evidence" value="ECO:0007669"/>
    <property type="project" value="TreeGrafter"/>
</dbReference>
<evidence type="ECO:0000313" key="14">
    <source>
        <dbReference type="EnsemblMetazoa" id="KAF7494913.1"/>
    </source>
</evidence>
<reference evidence="15" key="1">
    <citation type="journal article" date="2020" name="PLoS Negl. Trop. Dis.">
        <title>High-quality nuclear genome for Sarcoptes scabiei-A critical resource for a neglected parasite.</title>
        <authorList>
            <person name="Korhonen P.K."/>
            <person name="Gasser R.B."/>
            <person name="Ma G."/>
            <person name="Wang T."/>
            <person name="Stroehlein A.J."/>
            <person name="Young N.D."/>
            <person name="Ang C.S."/>
            <person name="Fernando D.D."/>
            <person name="Lu H.C."/>
            <person name="Taylor S."/>
            <person name="Reynolds S.L."/>
            <person name="Mofiz E."/>
            <person name="Najaraj S.H."/>
            <person name="Gowda H."/>
            <person name="Madugundu A."/>
            <person name="Renuse S."/>
            <person name="Holt D."/>
            <person name="Pandey A."/>
            <person name="Papenfuss A.T."/>
            <person name="Fischer K."/>
        </authorList>
    </citation>
    <scope>NUCLEOTIDE SEQUENCE [LARGE SCALE GENOMIC DNA]</scope>
</reference>
<dbReference type="PANTHER" id="PTHR13966">
    <property type="entry name" value="ENDONUCLEASE RELATED"/>
    <property type="match status" value="1"/>
</dbReference>
<dbReference type="InterPro" id="IPR044929">
    <property type="entry name" value="DNA/RNA_non-sp_Endonuclease_sf"/>
</dbReference>
<sequence>MSFARLVRNSFISLASFGLGVVFDRQFNLYAKVANQNILDDELNRIDQIDSSRSKSIFPRYEYDNSTMVQQIGKYGFPSTDSIRSYKNFVLSYDRRNRIANWVLEYVTIDDITSDHYDRSGLDFHEDQSFHRYFRSTNQDYKSSGYDRGHLAAAGNYRSNPKFIAETYVLSNIAPQIGVGFNRDKWNELERYCRKRIREVKAAWICTGPLYLARKDPNNGNITSSSK</sequence>
<evidence type="ECO:0000313" key="15">
    <source>
        <dbReference type="Proteomes" id="UP000070412"/>
    </source>
</evidence>
<dbReference type="InterPro" id="IPR018524">
    <property type="entry name" value="DNA/RNA_endonuclease_AS"/>
</dbReference>
<comment type="cofactor">
    <cofactor evidence="1 10">
        <name>Mg(2+)</name>
        <dbReference type="ChEBI" id="CHEBI:18420"/>
    </cofactor>
</comment>
<evidence type="ECO:0000256" key="8">
    <source>
        <dbReference type="PIRSR" id="PIRSR640255-1"/>
    </source>
</evidence>
<reference evidence="14" key="3">
    <citation type="submission" date="2022-06" db="UniProtKB">
        <authorList>
            <consortium name="EnsemblMetazoa"/>
        </authorList>
    </citation>
    <scope>IDENTIFICATION</scope>
</reference>
<protein>
    <recommendedName>
        <fullName evidence="10">Endonuclease</fullName>
        <ecNumber evidence="10">3.1.30.-</ecNumber>
    </recommendedName>
</protein>
<organism evidence="13">
    <name type="scientific">Sarcoptes scabiei</name>
    <name type="common">Itch mite</name>
    <name type="synonym">Acarus scabiei</name>
    <dbReference type="NCBI Taxonomy" id="52283"/>
    <lineage>
        <taxon>Eukaryota</taxon>
        <taxon>Metazoa</taxon>
        <taxon>Ecdysozoa</taxon>
        <taxon>Arthropoda</taxon>
        <taxon>Chelicerata</taxon>
        <taxon>Arachnida</taxon>
        <taxon>Acari</taxon>
        <taxon>Acariformes</taxon>
        <taxon>Sarcoptiformes</taxon>
        <taxon>Astigmata</taxon>
        <taxon>Psoroptidia</taxon>
        <taxon>Sarcoptoidea</taxon>
        <taxon>Sarcoptidae</taxon>
        <taxon>Sarcoptinae</taxon>
        <taxon>Sarcoptes</taxon>
    </lineage>
</organism>
<accession>A0A834RDY0</accession>
<dbReference type="GO" id="GO:0004521">
    <property type="term" value="F:RNA endonuclease activity"/>
    <property type="evidence" value="ECO:0007669"/>
    <property type="project" value="TreeGrafter"/>
</dbReference>
<feature type="binding site" evidence="9">
    <location>
        <position position="182"/>
    </location>
    <ligand>
        <name>Mg(2+)</name>
        <dbReference type="ChEBI" id="CHEBI:18420"/>
        <note>catalytic</note>
    </ligand>
</feature>
<dbReference type="GO" id="GO:0005634">
    <property type="term" value="C:nucleus"/>
    <property type="evidence" value="ECO:0007669"/>
    <property type="project" value="TreeGrafter"/>
</dbReference>